<protein>
    <submittedName>
        <fullName evidence="1">Uncharacterized protein</fullName>
    </submittedName>
</protein>
<sequence length="35" mass="3988">MSSLLCNGNEYCRLILSSEMYVKHLGLLQTLELKS</sequence>
<accession>A0A0E9TWK3</accession>
<dbReference type="EMBL" id="GBXM01055464">
    <property type="protein sequence ID" value="JAH53113.1"/>
    <property type="molecule type" value="Transcribed_RNA"/>
</dbReference>
<reference evidence="1" key="1">
    <citation type="submission" date="2014-11" db="EMBL/GenBank/DDBJ databases">
        <authorList>
            <person name="Amaro Gonzalez C."/>
        </authorList>
    </citation>
    <scope>NUCLEOTIDE SEQUENCE</scope>
</reference>
<organism evidence="1">
    <name type="scientific">Anguilla anguilla</name>
    <name type="common">European freshwater eel</name>
    <name type="synonym">Muraena anguilla</name>
    <dbReference type="NCBI Taxonomy" id="7936"/>
    <lineage>
        <taxon>Eukaryota</taxon>
        <taxon>Metazoa</taxon>
        <taxon>Chordata</taxon>
        <taxon>Craniata</taxon>
        <taxon>Vertebrata</taxon>
        <taxon>Euteleostomi</taxon>
        <taxon>Actinopterygii</taxon>
        <taxon>Neopterygii</taxon>
        <taxon>Teleostei</taxon>
        <taxon>Anguilliformes</taxon>
        <taxon>Anguillidae</taxon>
        <taxon>Anguilla</taxon>
    </lineage>
</organism>
<proteinExistence type="predicted"/>
<name>A0A0E9TWK3_ANGAN</name>
<evidence type="ECO:0000313" key="1">
    <source>
        <dbReference type="EMBL" id="JAH57931.1"/>
    </source>
</evidence>
<dbReference type="AlphaFoldDB" id="A0A0E9TWK3"/>
<dbReference type="EMBL" id="GBXM01050646">
    <property type="protein sequence ID" value="JAH57931.1"/>
    <property type="molecule type" value="Transcribed_RNA"/>
</dbReference>
<reference evidence="1" key="2">
    <citation type="journal article" date="2015" name="Fish Shellfish Immunol.">
        <title>Early steps in the European eel (Anguilla anguilla)-Vibrio vulnificus interaction in the gills: Role of the RtxA13 toxin.</title>
        <authorList>
            <person name="Callol A."/>
            <person name="Pajuelo D."/>
            <person name="Ebbesson L."/>
            <person name="Teles M."/>
            <person name="MacKenzie S."/>
            <person name="Amaro C."/>
        </authorList>
    </citation>
    <scope>NUCLEOTIDE SEQUENCE</scope>
</reference>